<comment type="caution">
    <text evidence="17">The sequence shown here is derived from an EMBL/GenBank/DDBJ whole genome shotgun (WGS) entry which is preliminary data.</text>
</comment>
<evidence type="ECO:0000256" key="3">
    <source>
        <dbReference type="ARBA" id="ARBA00022475"/>
    </source>
</evidence>
<comment type="subcellular location">
    <subcellularLocation>
        <location evidence="2">Cell membrane</location>
        <topology evidence="2">Multi-pass membrane protein</topology>
    </subcellularLocation>
</comment>
<keyword evidence="4" id="KW-0597">Phosphoprotein</keyword>
<dbReference type="InterPro" id="IPR002921">
    <property type="entry name" value="Fungal_lipase-type"/>
</dbReference>
<keyword evidence="3" id="KW-1003">Cell membrane</keyword>
<dbReference type="GO" id="GO:0016042">
    <property type="term" value="P:lipid catabolic process"/>
    <property type="evidence" value="ECO:0007669"/>
    <property type="project" value="UniProtKB-KW"/>
</dbReference>
<dbReference type="OrthoDB" id="432814at2759"/>
<comment type="cofactor">
    <cofactor evidence="1">
        <name>Ca(2+)</name>
        <dbReference type="ChEBI" id="CHEBI:29108"/>
    </cofactor>
</comment>
<dbReference type="SUPFAM" id="SSF47473">
    <property type="entry name" value="EF-hand"/>
    <property type="match status" value="1"/>
</dbReference>
<protein>
    <recommendedName>
        <fullName evidence="14">sn-1-specific diacylglycerol lipase</fullName>
        <ecNumber evidence="14">3.1.1.116</ecNumber>
    </recommendedName>
</protein>
<keyword evidence="6" id="KW-0479">Metal-binding</keyword>
<keyword evidence="9" id="KW-0442">Lipid degradation</keyword>
<dbReference type="GO" id="GO:0046872">
    <property type="term" value="F:metal ion binding"/>
    <property type="evidence" value="ECO:0007669"/>
    <property type="project" value="UniProtKB-KW"/>
</dbReference>
<dbReference type="InterPro" id="IPR052214">
    <property type="entry name" value="DAG_Lipase-Related"/>
</dbReference>
<dbReference type="CDD" id="cd00519">
    <property type="entry name" value="Lipase_3"/>
    <property type="match status" value="1"/>
</dbReference>
<dbReference type="InterPro" id="IPR029058">
    <property type="entry name" value="AB_hydrolase_fold"/>
</dbReference>
<name>A0A812JW43_9DINO</name>
<feature type="compositionally biased region" description="Pro residues" evidence="15">
    <location>
        <begin position="2106"/>
        <end position="2118"/>
    </location>
</feature>
<feature type="domain" description="Fungal lipase-type" evidence="16">
    <location>
        <begin position="98"/>
        <end position="237"/>
    </location>
</feature>
<dbReference type="GO" id="GO:0016298">
    <property type="term" value="F:lipase activity"/>
    <property type="evidence" value="ECO:0007669"/>
    <property type="project" value="TreeGrafter"/>
</dbReference>
<evidence type="ECO:0000256" key="2">
    <source>
        <dbReference type="ARBA" id="ARBA00004651"/>
    </source>
</evidence>
<evidence type="ECO:0000256" key="11">
    <source>
        <dbReference type="ARBA" id="ARBA00023098"/>
    </source>
</evidence>
<gene>
    <name evidence="17" type="primary">DAGLA</name>
    <name evidence="17" type="ORF">SNEC2469_LOCUS2420</name>
</gene>
<reference evidence="17" key="1">
    <citation type="submission" date="2021-02" db="EMBL/GenBank/DDBJ databases">
        <authorList>
            <person name="Dougan E. K."/>
            <person name="Rhodes N."/>
            <person name="Thang M."/>
            <person name="Chan C."/>
        </authorList>
    </citation>
    <scope>NUCLEOTIDE SEQUENCE</scope>
</reference>
<dbReference type="PANTHER" id="PTHR45792">
    <property type="entry name" value="DIACYLGLYCEROL LIPASE HOMOLOG-RELATED"/>
    <property type="match status" value="1"/>
</dbReference>
<keyword evidence="18" id="KW-1185">Reference proteome</keyword>
<proteinExistence type="predicted"/>
<evidence type="ECO:0000256" key="12">
    <source>
        <dbReference type="ARBA" id="ARBA00023136"/>
    </source>
</evidence>
<keyword evidence="11" id="KW-0443">Lipid metabolism</keyword>
<feature type="region of interest" description="Disordered" evidence="15">
    <location>
        <begin position="2089"/>
        <end position="2175"/>
    </location>
</feature>
<dbReference type="PANTHER" id="PTHR45792:SF8">
    <property type="entry name" value="DIACYLGLYCEROL LIPASE-ALPHA"/>
    <property type="match status" value="1"/>
</dbReference>
<keyword evidence="7" id="KW-0378">Hydrolase</keyword>
<dbReference type="Gene3D" id="3.40.50.1820">
    <property type="entry name" value="alpha/beta hydrolase"/>
    <property type="match status" value="1"/>
</dbReference>
<dbReference type="SUPFAM" id="SSF53474">
    <property type="entry name" value="alpha/beta-Hydrolases"/>
    <property type="match status" value="1"/>
</dbReference>
<evidence type="ECO:0000256" key="1">
    <source>
        <dbReference type="ARBA" id="ARBA00001913"/>
    </source>
</evidence>
<evidence type="ECO:0000256" key="9">
    <source>
        <dbReference type="ARBA" id="ARBA00022963"/>
    </source>
</evidence>
<keyword evidence="5" id="KW-0812">Transmembrane</keyword>
<dbReference type="GO" id="GO:0005886">
    <property type="term" value="C:plasma membrane"/>
    <property type="evidence" value="ECO:0007669"/>
    <property type="project" value="UniProtKB-SubCell"/>
</dbReference>
<evidence type="ECO:0000313" key="17">
    <source>
        <dbReference type="EMBL" id="CAE7215034.1"/>
    </source>
</evidence>
<dbReference type="EC" id="3.1.1.116" evidence="14"/>
<organism evidence="17 18">
    <name type="scientific">Symbiodinium necroappetens</name>
    <dbReference type="NCBI Taxonomy" id="1628268"/>
    <lineage>
        <taxon>Eukaryota</taxon>
        <taxon>Sar</taxon>
        <taxon>Alveolata</taxon>
        <taxon>Dinophyceae</taxon>
        <taxon>Suessiales</taxon>
        <taxon>Symbiodiniaceae</taxon>
        <taxon>Symbiodinium</taxon>
    </lineage>
</organism>
<dbReference type="Pfam" id="PF01764">
    <property type="entry name" value="Lipase_3"/>
    <property type="match status" value="1"/>
</dbReference>
<keyword evidence="12" id="KW-0472">Membrane</keyword>
<sequence>MLRRLIKLSCSDRRPYSEARAVLDEEGQGLASSEVPSSALEEGLKLLPYAEVTYEEDEILKEVCQERGLQVLVLEAMSKPGKPAHFLCFDSEKKEAILSIRGTSTPADALTDLAGNIEERAVDNGKLYAHAGFLTSAESVLQRTVPALRDLLAPLGYGLIVTGHSLGASTACLVTRLLRAQMAEWSDPLASLRCVAFAPCPCMDAVNAGLCADGEDGHPLVLSFVCNDDAVPRISMQNLGRLSLLGKGASVQEVMRLASSRTCRETDQQLPGKVVVLHQKDDNPIDQPEVADTDTDASEASASGTGKWMAWLGSARDFPEVGYIELAPEGLTNHFAAKYRESLAVVAASQGALLGGPRAELGWTEFAGRLLTRVKTPWLTRRGAADIFAQLQVRSTKAPLGEVEAVVRVPDLVQALLGSEDFAVEAARRVVRIVSREARHRDQDVGKLCLAADVLRVGSLDLKQLSSVLSALCPQMLAEADVGLLFWRFSGDGGFSYDQLQAELRAEQSAAAEHLLLRGMPVAHPDFGREAQGVDSHSEELRVEELRVLEAGGVQEEQPAFCGAAVSDKGLDEIRVTVIIMGIMGVLASFGLQLLLVRIVLTIYRLPRGNTVASAVNQDERVFESVSLSVAQRRLDFSGIQAGQERKNRSCEAAAKIQDSTRSGKLSAAQLRAALAQMDLGLSSEGAGMSELEEFAGLLAAATKKKIEQFDYASLVSGGSWKGPTMEDAVATVCRGSKSFSKPASADKRHMLSILFYKTAEAAKKLGLSAQRAFDGLDRGSKGFLNAEDLRLAVLQIVGGDQSLTLKDLGILPSTRLNFPDFEKRLNFDFGLLSKHMGEVFSDQPSISESDFVNRLSQIAGLDKETLQSWLQLLYPGGCPVDGVGRGACETFLATTPALVPGSTGAVLRLQGFNIRAELMKDAEAEGTAGTMPAWVALSRGRDLLKKLAAKDADQLVKSVAEASAKYPPAAPQEVTFKSVTGFSRAAEVFIRYSCYGTNCVADAPASAQMDFSARHVFGLSSSDSLAKLFEGRDHAFTIQAWISVAKDELRRPLAVAVVPAAELRSFLESSLLERPRPEAVLGSQRKWALSFTPVPITDSKLKKPPLDAVKGDVELVVHYSRRPNPDPQRMALPWNSSFAGRLVVCRKGVASVTCDDPEEAPSGLAPREEVPKALPPPGSVIIKISIAGLQLQADALRGLVARCLQGQLLAAPGSVGGLASKAPKFFMRLCLFPGKPAMQVAGCGGWVESGVKPVPENLLAPASLAKPDGAQVKFDFCWSSPPLEASQAVQSLQDGVVALEVWIRHPAADLRLAEKSVPLQSLLEAVSPEDSSELRLRTLQPARVDLTAAFERDGKALAQVSAGSLAELQLPNGPGTLSWLVEKPKPKPKEPQAPLRAEYLVHLREVLLSGDFVQHLAGESLTSAKEEEHGRRYTRRSWDASPSAPDLPLFYLEVAEGYVSSWPGSSGSRFRSAPVRGALDGQGWVRVNPGEDACLSLPGRHVLGGGSGEAGKSMDALVLSAEKHKLGLRLLQLSSGSDTKAAAQADVVLPLGREVEGVPSMYFGGLLWIPLLHVAPENPCTRVVGRALLCVEACRPNVSRDLRLLRQVPLAPTGLYLPLYKDWEAPRPPTCPVPGPALWPLESAVRALAGDDLWKKLSEEAVKPGIMSSGAFQKALQAAAKSSTSPLFRAASASTSMPAASGSGMEDLHFLVATLAPIMADAGSMVPFRQLLLWMGLRKLARLILPIARGLLRQLQQLELNGDAGLRGSSGAVSFASFQAVLQAELQRAGLPDLPAALWQLVSQRSEWLAGGHWHFDYMVFLWDLQAASGSEVALQGTRGRDTSTGAEKTGKAGADVLFWPLRSELHLQRQEPTVSPRSPVHRDAMALPRPRGTSTSFSAGLAPRPLPSLRGFEAPSAAQMPPSGSVPAVQAVQAVQAVPAGLPGLCLPGAPRARSPSPFWDLSAPRPLQELGVKNDINETVLRAVSRLSDTELQLRSLSGSEEEQLQQLRARHQRNLESLGMLQKSMLIPSATTTTIPAAAASDAARENRERIALESIGSTPLLGVSALLDLANASASFPEKTGAGLGLGAGPLPPALGSSIGPPSPPESPQPEARPPNLQLDALSQTAGPLPPPSPWIAEAEGSESGVGSGWASGTGRTNQPQPTEDDLARV</sequence>
<feature type="region of interest" description="Disordered" evidence="15">
    <location>
        <begin position="281"/>
        <end position="302"/>
    </location>
</feature>
<evidence type="ECO:0000256" key="10">
    <source>
        <dbReference type="ARBA" id="ARBA00022989"/>
    </source>
</evidence>
<evidence type="ECO:0000256" key="13">
    <source>
        <dbReference type="ARBA" id="ARBA00024531"/>
    </source>
</evidence>
<comment type="catalytic activity">
    <reaction evidence="13">
        <text>a 1,2-diacyl-sn-glycerol + H2O = a 2-acylglycerol + a fatty acid + H(+)</text>
        <dbReference type="Rhea" id="RHEA:33275"/>
        <dbReference type="ChEBI" id="CHEBI:15377"/>
        <dbReference type="ChEBI" id="CHEBI:15378"/>
        <dbReference type="ChEBI" id="CHEBI:17389"/>
        <dbReference type="ChEBI" id="CHEBI:17815"/>
        <dbReference type="ChEBI" id="CHEBI:28868"/>
        <dbReference type="EC" id="3.1.1.116"/>
    </reaction>
    <physiologicalReaction direction="left-to-right" evidence="13">
        <dbReference type="Rhea" id="RHEA:33276"/>
    </physiologicalReaction>
</comment>
<feature type="region of interest" description="Disordered" evidence="15">
    <location>
        <begin position="1870"/>
        <end position="1902"/>
    </location>
</feature>
<evidence type="ECO:0000259" key="16">
    <source>
        <dbReference type="Pfam" id="PF01764"/>
    </source>
</evidence>
<dbReference type="Proteomes" id="UP000601435">
    <property type="component" value="Unassembled WGS sequence"/>
</dbReference>
<evidence type="ECO:0000313" key="18">
    <source>
        <dbReference type="Proteomes" id="UP000601435"/>
    </source>
</evidence>
<accession>A0A812JW43</accession>
<evidence type="ECO:0000256" key="15">
    <source>
        <dbReference type="SAM" id="MobiDB-lite"/>
    </source>
</evidence>
<keyword evidence="8" id="KW-0106">Calcium</keyword>
<keyword evidence="10" id="KW-1133">Transmembrane helix</keyword>
<evidence type="ECO:0000256" key="6">
    <source>
        <dbReference type="ARBA" id="ARBA00022723"/>
    </source>
</evidence>
<dbReference type="InterPro" id="IPR011992">
    <property type="entry name" value="EF-hand-dom_pair"/>
</dbReference>
<evidence type="ECO:0000256" key="4">
    <source>
        <dbReference type="ARBA" id="ARBA00022553"/>
    </source>
</evidence>
<evidence type="ECO:0000256" key="14">
    <source>
        <dbReference type="ARBA" id="ARBA00026104"/>
    </source>
</evidence>
<evidence type="ECO:0000256" key="7">
    <source>
        <dbReference type="ARBA" id="ARBA00022801"/>
    </source>
</evidence>
<dbReference type="EMBL" id="CAJNJA010006753">
    <property type="protein sequence ID" value="CAE7215034.1"/>
    <property type="molecule type" value="Genomic_DNA"/>
</dbReference>
<evidence type="ECO:0000256" key="8">
    <source>
        <dbReference type="ARBA" id="ARBA00022837"/>
    </source>
</evidence>
<evidence type="ECO:0000256" key="5">
    <source>
        <dbReference type="ARBA" id="ARBA00022692"/>
    </source>
</evidence>